<dbReference type="OrthoDB" id="1701913at2"/>
<evidence type="ECO:0000313" key="2">
    <source>
        <dbReference type="Proteomes" id="UP000183952"/>
    </source>
</evidence>
<proteinExistence type="predicted"/>
<sequence>MNEIIKEQILSIRESGVTNMFDVDRVQYEANERGFYELVVYLIDHKAEYAHFILTGEVDEISK</sequence>
<accession>A0A1M6NKR0</accession>
<dbReference type="RefSeq" id="WP_072903421.1">
    <property type="nucleotide sequence ID" value="NZ_FRAD01000010.1"/>
</dbReference>
<gene>
    <name evidence="1" type="ORF">SAMN02745248_01425</name>
</gene>
<protein>
    <recommendedName>
        <fullName evidence="3">DUF5049 domain-containing protein</fullName>
    </recommendedName>
</protein>
<evidence type="ECO:0000313" key="1">
    <source>
        <dbReference type="EMBL" id="SHJ96112.1"/>
    </source>
</evidence>
<organism evidence="1 2">
    <name type="scientific">Hathewaya proteolytica DSM 3090</name>
    <dbReference type="NCBI Taxonomy" id="1121331"/>
    <lineage>
        <taxon>Bacteria</taxon>
        <taxon>Bacillati</taxon>
        <taxon>Bacillota</taxon>
        <taxon>Clostridia</taxon>
        <taxon>Eubacteriales</taxon>
        <taxon>Clostridiaceae</taxon>
        <taxon>Hathewaya</taxon>
    </lineage>
</organism>
<dbReference type="EMBL" id="FRAD01000010">
    <property type="protein sequence ID" value="SHJ96112.1"/>
    <property type="molecule type" value="Genomic_DNA"/>
</dbReference>
<dbReference type="AlphaFoldDB" id="A0A1M6NKR0"/>
<evidence type="ECO:0008006" key="3">
    <source>
        <dbReference type="Google" id="ProtNLM"/>
    </source>
</evidence>
<name>A0A1M6NKR0_9CLOT</name>
<dbReference type="Proteomes" id="UP000183952">
    <property type="component" value="Unassembled WGS sequence"/>
</dbReference>
<dbReference type="Pfam" id="PF16468">
    <property type="entry name" value="DUF5049"/>
    <property type="match status" value="1"/>
</dbReference>
<dbReference type="InterPro" id="IPR032488">
    <property type="entry name" value="DUF5049"/>
</dbReference>
<keyword evidence="2" id="KW-1185">Reference proteome</keyword>
<reference evidence="1 2" key="1">
    <citation type="submission" date="2016-11" db="EMBL/GenBank/DDBJ databases">
        <authorList>
            <person name="Jaros S."/>
            <person name="Januszkiewicz K."/>
            <person name="Wedrychowicz H."/>
        </authorList>
    </citation>
    <scope>NUCLEOTIDE SEQUENCE [LARGE SCALE GENOMIC DNA]</scope>
    <source>
        <strain evidence="1 2">DSM 3090</strain>
    </source>
</reference>
<dbReference type="STRING" id="1121331.SAMN02745248_01425"/>